<evidence type="ECO:0000313" key="2">
    <source>
        <dbReference type="EMBL" id="MFB9090500.1"/>
    </source>
</evidence>
<feature type="transmembrane region" description="Helical" evidence="1">
    <location>
        <begin position="92"/>
        <end position="116"/>
    </location>
</feature>
<dbReference type="RefSeq" id="WP_290284619.1">
    <property type="nucleotide sequence ID" value="NZ_JAUFQN010000019.1"/>
</dbReference>
<evidence type="ECO:0000256" key="1">
    <source>
        <dbReference type="SAM" id="Phobius"/>
    </source>
</evidence>
<accession>A0ABV5GH93</accession>
<reference evidence="2 3" key="1">
    <citation type="submission" date="2024-09" db="EMBL/GenBank/DDBJ databases">
        <authorList>
            <person name="Sun Q."/>
            <person name="Mori K."/>
        </authorList>
    </citation>
    <scope>NUCLEOTIDE SEQUENCE [LARGE SCALE GENOMIC DNA]</scope>
    <source>
        <strain evidence="2 3">CECT 8460</strain>
    </source>
</reference>
<feature type="transmembrane region" description="Helical" evidence="1">
    <location>
        <begin position="64"/>
        <end position="83"/>
    </location>
</feature>
<feature type="transmembrane region" description="Helical" evidence="1">
    <location>
        <begin position="211"/>
        <end position="233"/>
    </location>
</feature>
<keyword evidence="1" id="KW-1133">Transmembrane helix</keyword>
<sequence length="320" mass="37469">MEKLSTKQALYEQKSLYVTELYLLLTFYYFGIAIMTRMVIYPSFEKVHENYQNYIQIYSGLTRTLQAYSPILLLLSTVALLWFRPKIVPRWVVLLSVVINFVLVLVYPNLVSPIFTDYLNKNYNESAFQNLMNLNLYVQIIPACIQVVFAFWLLNNYLKDTKLFSRWTFIILFSFAFFTAGTGAIEGLVNYNLWFSVGETDWLPFRNTGSALSFWVTFLIPAYLPLFALIAMFWKRPKAIPLTFITLYAVAYVWIVFITAYYFIPDIQLVLNKQYSPQVFQDLLKYDGLLRGLPSLPMVVLPIWMFIRIGQEKINENIAD</sequence>
<feature type="transmembrane region" description="Helical" evidence="1">
    <location>
        <begin position="289"/>
        <end position="307"/>
    </location>
</feature>
<feature type="transmembrane region" description="Helical" evidence="1">
    <location>
        <begin position="245"/>
        <end position="264"/>
    </location>
</feature>
<feature type="transmembrane region" description="Helical" evidence="1">
    <location>
        <begin position="167"/>
        <end position="191"/>
    </location>
</feature>
<name>A0ABV5GH93_9FLAO</name>
<proteinExistence type="predicted"/>
<gene>
    <name evidence="2" type="ORF">ACFFUU_12865</name>
</gene>
<keyword evidence="1" id="KW-0812">Transmembrane</keyword>
<dbReference type="Proteomes" id="UP001589576">
    <property type="component" value="Unassembled WGS sequence"/>
</dbReference>
<dbReference type="EMBL" id="JBHMFB010000044">
    <property type="protein sequence ID" value="MFB9090500.1"/>
    <property type="molecule type" value="Genomic_DNA"/>
</dbReference>
<feature type="transmembrane region" description="Helical" evidence="1">
    <location>
        <begin position="21"/>
        <end position="44"/>
    </location>
</feature>
<feature type="transmembrane region" description="Helical" evidence="1">
    <location>
        <begin position="136"/>
        <end position="155"/>
    </location>
</feature>
<evidence type="ECO:0000313" key="3">
    <source>
        <dbReference type="Proteomes" id="UP001589576"/>
    </source>
</evidence>
<keyword evidence="3" id="KW-1185">Reference proteome</keyword>
<organism evidence="2 3">
    <name type="scientific">Flavobacterium paronense</name>
    <dbReference type="NCBI Taxonomy" id="1392775"/>
    <lineage>
        <taxon>Bacteria</taxon>
        <taxon>Pseudomonadati</taxon>
        <taxon>Bacteroidota</taxon>
        <taxon>Flavobacteriia</taxon>
        <taxon>Flavobacteriales</taxon>
        <taxon>Flavobacteriaceae</taxon>
        <taxon>Flavobacterium</taxon>
    </lineage>
</organism>
<keyword evidence="1" id="KW-0472">Membrane</keyword>
<protein>
    <submittedName>
        <fullName evidence="2">Uncharacterized protein</fullName>
    </submittedName>
</protein>
<comment type="caution">
    <text evidence="2">The sequence shown here is derived from an EMBL/GenBank/DDBJ whole genome shotgun (WGS) entry which is preliminary data.</text>
</comment>